<dbReference type="GeneID" id="13697972"/>
<dbReference type="Proteomes" id="UP000006100">
    <property type="component" value="Chromosome"/>
</dbReference>
<gene>
    <name evidence="1" type="ORF">NSED_00505</name>
</gene>
<accession>K0B741</accession>
<name>K0B741_9ARCH</name>
<organism evidence="1 2">
    <name type="scientific">Candidatus Nitrosopumilus sediminis</name>
    <dbReference type="NCBI Taxonomy" id="1229909"/>
    <lineage>
        <taxon>Archaea</taxon>
        <taxon>Nitrososphaerota</taxon>
        <taxon>Nitrososphaeria</taxon>
        <taxon>Nitrosopumilales</taxon>
        <taxon>Nitrosopumilaceae</taxon>
        <taxon>Nitrosopumilus</taxon>
    </lineage>
</organism>
<dbReference type="KEGG" id="nir:NSED_00505"/>
<keyword evidence="2" id="KW-1185">Reference proteome</keyword>
<proteinExistence type="predicted"/>
<dbReference type="RefSeq" id="WP_014964285.1">
    <property type="nucleotide sequence ID" value="NC_018656.1"/>
</dbReference>
<evidence type="ECO:0000313" key="1">
    <source>
        <dbReference type="EMBL" id="AFS81913.1"/>
    </source>
</evidence>
<protein>
    <submittedName>
        <fullName evidence="1">Uncharacterized protein</fullName>
    </submittedName>
</protein>
<dbReference type="PATRIC" id="fig|1229909.8.peg.108"/>
<reference evidence="1 2" key="1">
    <citation type="journal article" date="2012" name="J. Bacteriol.">
        <title>Draft Genome Sequence of an Ammonia-Oxidizing Archaeon, "Candidatus Nitrosopumilus sediminis" AR2, from Svalbard in the Arctic Circle.</title>
        <authorList>
            <person name="Park S.J."/>
            <person name="Kim J.G."/>
            <person name="Jung M.Y."/>
            <person name="Kim S.J."/>
            <person name="Cha I.T."/>
            <person name="Ghai R."/>
            <person name="Martin-Cuadrado A.B."/>
            <person name="Rodriguez-Valera F."/>
            <person name="Rhee S.K."/>
        </authorList>
    </citation>
    <scope>NUCLEOTIDE SEQUENCE [LARGE SCALE GENOMIC DNA]</scope>
    <source>
        <strain evidence="1 2">AR2</strain>
    </source>
</reference>
<dbReference type="EMBL" id="CP003843">
    <property type="protein sequence ID" value="AFS81913.1"/>
    <property type="molecule type" value="Genomic_DNA"/>
</dbReference>
<evidence type="ECO:0000313" key="2">
    <source>
        <dbReference type="Proteomes" id="UP000006100"/>
    </source>
</evidence>
<dbReference type="HOGENOM" id="CLU_2534498_0_0_2"/>
<sequence length="83" mass="9466">MSDSNLGIVLSDEQVQHVKYIQSMLSDSLKEDVSFEDTVSYLLLYGIDAQRLSHDVYDVLSCIECVEIIQHMIQCSVCLEDYT</sequence>
<dbReference type="AlphaFoldDB" id="K0B741"/>